<accession>A0A444EF50</accession>
<reference evidence="1 2" key="1">
    <citation type="journal article" date="2014" name="Agronomy (Basel)">
        <title>A Draft Genome Sequence for Ensete ventricosum, the Drought-Tolerant Tree Against Hunger.</title>
        <authorList>
            <person name="Harrison J."/>
            <person name="Moore K.A."/>
            <person name="Paszkiewicz K."/>
            <person name="Jones T."/>
            <person name="Grant M."/>
            <person name="Ambacheew D."/>
            <person name="Muzemil S."/>
            <person name="Studholme D.J."/>
        </authorList>
    </citation>
    <scope>NUCLEOTIDE SEQUENCE [LARGE SCALE GENOMIC DNA]</scope>
</reference>
<proteinExistence type="predicted"/>
<evidence type="ECO:0000313" key="2">
    <source>
        <dbReference type="Proteomes" id="UP000287651"/>
    </source>
</evidence>
<comment type="caution">
    <text evidence="1">The sequence shown here is derived from an EMBL/GenBank/DDBJ whole genome shotgun (WGS) entry which is preliminary data.</text>
</comment>
<sequence length="105" mass="11206">MCASNLVLDESLGHQHMRAMYHRGRILSASTSESHGEDLIYKGMIGAAGELDCISAHIRLRELDKSKDKAEGGTSVKSSVPCSHGGRALVVKGAKEIENAEANSK</sequence>
<dbReference type="AlphaFoldDB" id="A0A444EF50"/>
<name>A0A444EF50_ENSVE</name>
<organism evidence="1 2">
    <name type="scientific">Ensete ventricosum</name>
    <name type="common">Abyssinian banana</name>
    <name type="synonym">Musa ensete</name>
    <dbReference type="NCBI Taxonomy" id="4639"/>
    <lineage>
        <taxon>Eukaryota</taxon>
        <taxon>Viridiplantae</taxon>
        <taxon>Streptophyta</taxon>
        <taxon>Embryophyta</taxon>
        <taxon>Tracheophyta</taxon>
        <taxon>Spermatophyta</taxon>
        <taxon>Magnoliopsida</taxon>
        <taxon>Liliopsida</taxon>
        <taxon>Zingiberales</taxon>
        <taxon>Musaceae</taxon>
        <taxon>Ensete</taxon>
    </lineage>
</organism>
<dbReference type="EMBL" id="AMZH03002313">
    <property type="protein sequence ID" value="RRT76012.1"/>
    <property type="molecule type" value="Genomic_DNA"/>
</dbReference>
<dbReference type="Proteomes" id="UP000287651">
    <property type="component" value="Unassembled WGS sequence"/>
</dbReference>
<gene>
    <name evidence="1" type="ORF">B296_00000722</name>
</gene>
<protein>
    <submittedName>
        <fullName evidence="1">Uncharacterized protein</fullName>
    </submittedName>
</protein>
<evidence type="ECO:0000313" key="1">
    <source>
        <dbReference type="EMBL" id="RRT76012.1"/>
    </source>
</evidence>